<keyword evidence="2" id="KW-1185">Reference proteome</keyword>
<dbReference type="STRING" id="45351.A7SLT9"/>
<dbReference type="EMBL" id="DS469702">
    <property type="protein sequence ID" value="EDO35314.1"/>
    <property type="molecule type" value="Genomic_DNA"/>
</dbReference>
<protein>
    <submittedName>
        <fullName evidence="1">Uncharacterized protein</fullName>
    </submittedName>
</protein>
<accession>A7SLT9</accession>
<reference evidence="1 2" key="1">
    <citation type="journal article" date="2007" name="Science">
        <title>Sea anemone genome reveals ancestral eumetazoan gene repertoire and genomic organization.</title>
        <authorList>
            <person name="Putnam N.H."/>
            <person name="Srivastava M."/>
            <person name="Hellsten U."/>
            <person name="Dirks B."/>
            <person name="Chapman J."/>
            <person name="Salamov A."/>
            <person name="Terry A."/>
            <person name="Shapiro H."/>
            <person name="Lindquist E."/>
            <person name="Kapitonov V.V."/>
            <person name="Jurka J."/>
            <person name="Genikhovich G."/>
            <person name="Grigoriev I.V."/>
            <person name="Lucas S.M."/>
            <person name="Steele R.E."/>
            <person name="Finnerty J.R."/>
            <person name="Technau U."/>
            <person name="Martindale M.Q."/>
            <person name="Rokhsar D.S."/>
        </authorList>
    </citation>
    <scope>NUCLEOTIDE SEQUENCE [LARGE SCALE GENOMIC DNA]</scope>
    <source>
        <strain evidence="2">CH2 X CH6</strain>
    </source>
</reference>
<sequence>MLGSQSLKAYNCIIVLRNRRDIPPPKKQLDQVLGEYGISISVVTSITFKSHAIPKLLVGGTLRYCISLAEEVIKTLRDFHKQKDENRLGLYALLHVQKTGIFSKISSISENRIRRQNNPEIHPYYDLLVSRYRLEVIGSSLRTTKLRECKKYCRYITYHSHRPYSGYINYKCVYTSERVYTSEPVYIIKCVYTSERVYTSEPVYIIKCVYTSERVYTSEPVYIIKCVYTSEYIHTSRCMH</sequence>
<gene>
    <name evidence="1" type="ORF">NEMVEDRAFT_v1g214280</name>
</gene>
<dbReference type="InParanoid" id="A7SLT9"/>
<evidence type="ECO:0000313" key="1">
    <source>
        <dbReference type="EMBL" id="EDO35314.1"/>
    </source>
</evidence>
<name>A7SLT9_NEMVE</name>
<proteinExistence type="predicted"/>
<organism evidence="1 2">
    <name type="scientific">Nematostella vectensis</name>
    <name type="common">Starlet sea anemone</name>
    <dbReference type="NCBI Taxonomy" id="45351"/>
    <lineage>
        <taxon>Eukaryota</taxon>
        <taxon>Metazoa</taxon>
        <taxon>Cnidaria</taxon>
        <taxon>Anthozoa</taxon>
        <taxon>Hexacorallia</taxon>
        <taxon>Actiniaria</taxon>
        <taxon>Edwardsiidae</taxon>
        <taxon>Nematostella</taxon>
    </lineage>
</organism>
<dbReference type="HOGENOM" id="CLU_1157627_0_0_1"/>
<evidence type="ECO:0000313" key="2">
    <source>
        <dbReference type="Proteomes" id="UP000001593"/>
    </source>
</evidence>
<dbReference type="Proteomes" id="UP000001593">
    <property type="component" value="Unassembled WGS sequence"/>
</dbReference>
<dbReference type="AlphaFoldDB" id="A7SLT9"/>